<feature type="domain" description="Clp1 C-terminal" evidence="11">
    <location>
        <begin position="274"/>
        <end position="347"/>
    </location>
</feature>
<evidence type="ECO:0000256" key="9">
    <source>
        <dbReference type="ARBA" id="ARBA00022917"/>
    </source>
</evidence>
<dbReference type="PANTHER" id="PTHR13227:SF0">
    <property type="entry name" value="EUKARYOTIC TRANSLATION INITIATION FACTOR 2A"/>
    <property type="match status" value="1"/>
</dbReference>
<dbReference type="InterPro" id="IPR032319">
    <property type="entry name" value="CLP1_P"/>
</dbReference>
<dbReference type="GO" id="GO:0000049">
    <property type="term" value="F:tRNA binding"/>
    <property type="evidence" value="ECO:0007669"/>
    <property type="project" value="TreeGrafter"/>
</dbReference>
<comment type="similarity">
    <text evidence="1">Belongs to the WD repeat EIF2A family.</text>
</comment>
<dbReference type="Gene3D" id="2.40.30.330">
    <property type="entry name" value="Pre-mRNA cleavage complex subunit Clp1, C-terminal domain"/>
    <property type="match status" value="1"/>
</dbReference>
<evidence type="ECO:0000259" key="13">
    <source>
        <dbReference type="Pfam" id="PF16573"/>
    </source>
</evidence>
<dbReference type="GO" id="GO:0031124">
    <property type="term" value="P:mRNA 3'-end processing"/>
    <property type="evidence" value="ECO:0007669"/>
    <property type="project" value="InterPro"/>
</dbReference>
<evidence type="ECO:0000256" key="6">
    <source>
        <dbReference type="ARBA" id="ARBA00022574"/>
    </source>
</evidence>
<dbReference type="GO" id="GO:0043022">
    <property type="term" value="F:ribosome binding"/>
    <property type="evidence" value="ECO:0007669"/>
    <property type="project" value="TreeGrafter"/>
</dbReference>
<feature type="domain" description="Translation initiation factor beta propellor-like" evidence="12">
    <location>
        <begin position="570"/>
        <end position="764"/>
    </location>
</feature>
<name>A0A2H9TIU6_9FUNG</name>
<dbReference type="Pfam" id="PF08662">
    <property type="entry name" value="eIF2A"/>
    <property type="match status" value="1"/>
</dbReference>
<protein>
    <recommendedName>
        <fullName evidence="2">Eukaryotic translation initiation factor 2A</fullName>
    </recommendedName>
    <alternativeName>
        <fullName evidence="3 4">Polynucleotide 5'-hydroxyl-kinase GRC3</fullName>
    </alternativeName>
</protein>
<keyword evidence="8" id="KW-0810">Translation regulation</keyword>
<dbReference type="Pfam" id="PF06807">
    <property type="entry name" value="Clp1"/>
    <property type="match status" value="1"/>
</dbReference>
<organism evidence="15 16">
    <name type="scientific">Paramicrosporidium saccamoebae</name>
    <dbReference type="NCBI Taxonomy" id="1246581"/>
    <lineage>
        <taxon>Eukaryota</taxon>
        <taxon>Fungi</taxon>
        <taxon>Fungi incertae sedis</taxon>
        <taxon>Cryptomycota</taxon>
        <taxon>Cryptomycota incertae sedis</taxon>
        <taxon>Paramicrosporidium</taxon>
    </lineage>
</organism>
<dbReference type="SUPFAM" id="SSF82171">
    <property type="entry name" value="DPP6 N-terminal domain-like"/>
    <property type="match status" value="1"/>
</dbReference>
<dbReference type="STRING" id="1246581.A0A2H9TIU6"/>
<dbReference type="InterPro" id="IPR011387">
    <property type="entry name" value="TIF2A"/>
</dbReference>
<evidence type="ECO:0000259" key="11">
    <source>
        <dbReference type="Pfam" id="PF06807"/>
    </source>
</evidence>
<keyword evidence="5" id="KW-0396">Initiation factor</keyword>
<dbReference type="InterPro" id="IPR010655">
    <property type="entry name" value="Clp1_C"/>
</dbReference>
<dbReference type="GO" id="GO:0006417">
    <property type="term" value="P:regulation of translation"/>
    <property type="evidence" value="ECO:0007669"/>
    <property type="project" value="UniProtKB-KW"/>
</dbReference>
<evidence type="ECO:0000256" key="8">
    <source>
        <dbReference type="ARBA" id="ARBA00022845"/>
    </source>
</evidence>
<keyword evidence="9" id="KW-0648">Protein biosynthesis</keyword>
<evidence type="ECO:0000256" key="5">
    <source>
        <dbReference type="ARBA" id="ARBA00022540"/>
    </source>
</evidence>
<dbReference type="InterPro" id="IPR013979">
    <property type="entry name" value="TIF_beta_prop-like"/>
</dbReference>
<sequence length="898" mass="99810">IKDIRKDWVIPKNSELRFEVDFTETVAIKVTLYTIGAKVQLCGKCDVEYVSSETVMHAYLNTHLAIEAMRTNAISQQDEVPRIIVMGQSRSTVTQILLNYAVRAGRVPMYVDLDVASGNLMLPGVVGAHVLERLVDVEEGLGECQPCMYFFGATQTSDNPKLYRRLMSRLAFSVNGRLATMNDPLKSGAIICAGADCEDYILEMQELFKANLVLVVGNERLHSTISKTLQDRKNCIVLKLPKSGGVVSKDATFRRNVMQSRFQKYFYGPKNEYSPFSTLLSFDEVQIRHTLAPKSALPLGAARKVDESKAAKIDPTNANILYSVLAVSWAATEDQLNDANVAGFIYMYASAAFWLICRTNPARLPQSMPVQNFIARSKAGLEIYALEEGKLGGPKVLTNEPTKQCRFSSDGCRMAYALATELVVCTWNDAGATDELCRVAVSCADFVLSPTGRYLATFEKLVNDATKQHYNMVFWKVEPGRATRLGAFTHKIQSTWTPQWTTEESYFGRMVSNEVQFFKSETLDKPSFRIQAENIGAFSVSPGSYPKAAGMPGSVKIFLLPNTTAPVAQKNFYKADLCNLNWSPSGKHLLVMSQTDVDSTGVSYYGETNLYFLSGDGSFDCRVELDKEGPIHDFAWSPRSDEFIVLYGYMPAKAMLFDLKCNDIFEFPVGSKNHVRWNQRGSLICFGGFGNLPGHIEVWSRSGAIRRVGHCQTQGSALCEWAPDGATLLTGVLTPRLRVDNNFKVWNWDGSMLGTTPYGELYHVLWRPVDAKMFREADLSKVPTVASGLLNTDTVLKKEVYRPPGLRNQSPKSAPPNAPPPASKPAPTLSQASSLTKEERTVKKLREKLDQIAALKDKRNSGETMELNQIEKIEKEGEIQKEYKKAIEALKATGKSNL</sequence>
<evidence type="ECO:0000259" key="12">
    <source>
        <dbReference type="Pfam" id="PF08662"/>
    </source>
</evidence>
<dbReference type="Gene3D" id="3.40.50.300">
    <property type="entry name" value="P-loop containing nucleotide triphosphate hydrolases"/>
    <property type="match status" value="1"/>
</dbReference>
<reference evidence="15 16" key="1">
    <citation type="submission" date="2016-10" db="EMBL/GenBank/DDBJ databases">
        <title>The genome of Paramicrosporidium saccamoebae is the missing link in understanding Cryptomycota and Microsporidia evolution.</title>
        <authorList>
            <person name="Quandt C.A."/>
            <person name="Beaudet D."/>
            <person name="Corsaro D."/>
            <person name="Michel R."/>
            <person name="Corradi N."/>
            <person name="James T."/>
        </authorList>
    </citation>
    <scope>NUCLEOTIDE SEQUENCE [LARGE SCALE GENOMIC DNA]</scope>
    <source>
        <strain evidence="15 16">KSL3</strain>
    </source>
</reference>
<keyword evidence="7" id="KW-0677">Repeat</keyword>
<proteinExistence type="inferred from homology"/>
<evidence type="ECO:0000313" key="16">
    <source>
        <dbReference type="Proteomes" id="UP000240830"/>
    </source>
</evidence>
<dbReference type="InterPro" id="IPR015943">
    <property type="entry name" value="WD40/YVTN_repeat-like_dom_sf"/>
</dbReference>
<evidence type="ECO:0000256" key="3">
    <source>
        <dbReference type="ARBA" id="ARBA00018706"/>
    </source>
</evidence>
<dbReference type="InterPro" id="IPR032324">
    <property type="entry name" value="Clp1_N"/>
</dbReference>
<feature type="compositionally biased region" description="Pro residues" evidence="10">
    <location>
        <begin position="813"/>
        <end position="824"/>
    </location>
</feature>
<dbReference type="EMBL" id="MTSL01000167">
    <property type="protein sequence ID" value="PJF17677.1"/>
    <property type="molecule type" value="Genomic_DNA"/>
</dbReference>
<dbReference type="GO" id="GO:0003743">
    <property type="term" value="F:translation initiation factor activity"/>
    <property type="evidence" value="ECO:0007669"/>
    <property type="project" value="UniProtKB-KW"/>
</dbReference>
<dbReference type="GO" id="GO:0022627">
    <property type="term" value="C:cytosolic small ribosomal subunit"/>
    <property type="evidence" value="ECO:0007669"/>
    <property type="project" value="TreeGrafter"/>
</dbReference>
<feature type="domain" description="Clp1 P-loop" evidence="14">
    <location>
        <begin position="90"/>
        <end position="268"/>
    </location>
</feature>
<dbReference type="InterPro" id="IPR027417">
    <property type="entry name" value="P-loop_NTPase"/>
</dbReference>
<dbReference type="PANTHER" id="PTHR13227">
    <property type="entry name" value="EUKARYOTIC TRANSLATION INITIATION FACTOR 2A"/>
    <property type="match status" value="1"/>
</dbReference>
<dbReference type="OrthoDB" id="2194683at2759"/>
<dbReference type="Pfam" id="PF16575">
    <property type="entry name" value="CLP1_P"/>
    <property type="match status" value="1"/>
</dbReference>
<feature type="region of interest" description="Disordered" evidence="10">
    <location>
        <begin position="800"/>
        <end position="843"/>
    </location>
</feature>
<dbReference type="Gene3D" id="2.130.10.10">
    <property type="entry name" value="YVTN repeat-like/Quinoprotein amine dehydrogenase"/>
    <property type="match status" value="1"/>
</dbReference>
<evidence type="ECO:0000256" key="7">
    <source>
        <dbReference type="ARBA" id="ARBA00022737"/>
    </source>
</evidence>
<accession>A0A2H9TIU6</accession>
<evidence type="ECO:0000256" key="4">
    <source>
        <dbReference type="ARBA" id="ARBA00019824"/>
    </source>
</evidence>
<evidence type="ECO:0000259" key="14">
    <source>
        <dbReference type="Pfam" id="PF16575"/>
    </source>
</evidence>
<evidence type="ECO:0000256" key="10">
    <source>
        <dbReference type="SAM" id="MobiDB-lite"/>
    </source>
</evidence>
<dbReference type="Proteomes" id="UP000240830">
    <property type="component" value="Unassembled WGS sequence"/>
</dbReference>
<evidence type="ECO:0000256" key="2">
    <source>
        <dbReference type="ARBA" id="ARBA00013819"/>
    </source>
</evidence>
<keyword evidence="16" id="KW-1185">Reference proteome</keyword>
<evidence type="ECO:0000256" key="1">
    <source>
        <dbReference type="ARBA" id="ARBA00009573"/>
    </source>
</evidence>
<dbReference type="Pfam" id="PF16573">
    <property type="entry name" value="CLP1_N"/>
    <property type="match status" value="1"/>
</dbReference>
<feature type="domain" description="Clp1 N-terminal" evidence="13">
    <location>
        <begin position="28"/>
        <end position="73"/>
    </location>
</feature>
<dbReference type="GO" id="GO:0003729">
    <property type="term" value="F:mRNA binding"/>
    <property type="evidence" value="ECO:0007669"/>
    <property type="project" value="TreeGrafter"/>
</dbReference>
<dbReference type="AlphaFoldDB" id="A0A2H9TIU6"/>
<evidence type="ECO:0000313" key="15">
    <source>
        <dbReference type="EMBL" id="PJF17677.1"/>
    </source>
</evidence>
<gene>
    <name evidence="15" type="ORF">PSACC_02530</name>
</gene>
<feature type="non-terminal residue" evidence="15">
    <location>
        <position position="1"/>
    </location>
</feature>
<dbReference type="InterPro" id="IPR038238">
    <property type="entry name" value="Clp1_C_sf"/>
</dbReference>
<comment type="caution">
    <text evidence="15">The sequence shown here is derived from an EMBL/GenBank/DDBJ whole genome shotgun (WGS) entry which is preliminary data.</text>
</comment>
<keyword evidence="6" id="KW-0853">WD repeat</keyword>